<protein>
    <submittedName>
        <fullName evidence="2">Uncharacterized protein</fullName>
    </submittedName>
</protein>
<accession>A0A226DBT3</accession>
<dbReference type="EMBL" id="LNIX01000025">
    <property type="protein sequence ID" value="OXA42590.1"/>
    <property type="molecule type" value="Genomic_DNA"/>
</dbReference>
<dbReference type="Proteomes" id="UP000198287">
    <property type="component" value="Unassembled WGS sequence"/>
</dbReference>
<keyword evidence="1" id="KW-0732">Signal</keyword>
<evidence type="ECO:0000313" key="3">
    <source>
        <dbReference type="Proteomes" id="UP000198287"/>
    </source>
</evidence>
<name>A0A226DBT3_FOLCA</name>
<proteinExistence type="predicted"/>
<evidence type="ECO:0000313" key="2">
    <source>
        <dbReference type="EMBL" id="OXA42590.1"/>
    </source>
</evidence>
<dbReference type="AlphaFoldDB" id="A0A226DBT3"/>
<reference evidence="2 3" key="1">
    <citation type="submission" date="2015-12" db="EMBL/GenBank/DDBJ databases">
        <title>The genome of Folsomia candida.</title>
        <authorList>
            <person name="Faddeeva A."/>
            <person name="Derks M.F."/>
            <person name="Anvar Y."/>
            <person name="Smit S."/>
            <person name="Van Straalen N."/>
            <person name="Roelofs D."/>
        </authorList>
    </citation>
    <scope>NUCLEOTIDE SEQUENCE [LARGE SCALE GENOMIC DNA]</scope>
    <source>
        <strain evidence="2 3">VU population</strain>
        <tissue evidence="2">Whole body</tissue>
    </source>
</reference>
<feature type="chain" id="PRO_5013053416" evidence="1">
    <location>
        <begin position="35"/>
        <end position="215"/>
    </location>
</feature>
<gene>
    <name evidence="2" type="ORF">Fcan01_22573</name>
</gene>
<evidence type="ECO:0000256" key="1">
    <source>
        <dbReference type="SAM" id="SignalP"/>
    </source>
</evidence>
<feature type="signal peptide" evidence="1">
    <location>
        <begin position="1"/>
        <end position="34"/>
    </location>
</feature>
<organism evidence="2 3">
    <name type="scientific">Folsomia candida</name>
    <name type="common">Springtail</name>
    <dbReference type="NCBI Taxonomy" id="158441"/>
    <lineage>
        <taxon>Eukaryota</taxon>
        <taxon>Metazoa</taxon>
        <taxon>Ecdysozoa</taxon>
        <taxon>Arthropoda</taxon>
        <taxon>Hexapoda</taxon>
        <taxon>Collembola</taxon>
        <taxon>Entomobryomorpha</taxon>
        <taxon>Isotomoidea</taxon>
        <taxon>Isotomidae</taxon>
        <taxon>Proisotominae</taxon>
        <taxon>Folsomia</taxon>
    </lineage>
</organism>
<comment type="caution">
    <text evidence="2">The sequence shown here is derived from an EMBL/GenBank/DDBJ whole genome shotgun (WGS) entry which is preliminary data.</text>
</comment>
<sequence>MGSIFNNSIECHNSIIPTSLFITLLLVVPCSTDGQIYAAHTRSLCRKKCKSSPHCADDPQLQFLMFCPQKVELTIVTLLYAEPIHISHLDLSPCHTLAMHFLPIKVRKWEESVTLVAFGYDSCSEMVCFTGDVLLAETENTDSEVRKVIEALKQAKMDYHKKLTELADEADKILKKGSIQSIEEKINFIVEHRDMRREMRRVDGDCKDLGETYQI</sequence>
<keyword evidence="3" id="KW-1185">Reference proteome</keyword>